<dbReference type="EMBL" id="QCXM01000005">
    <property type="protein sequence ID" value="PUT47910.1"/>
    <property type="molecule type" value="Genomic_DNA"/>
</dbReference>
<accession>A0A3A5LKX2</accession>
<evidence type="ECO:0000313" key="6">
    <source>
        <dbReference type="Proteomes" id="UP000306421"/>
    </source>
</evidence>
<reference evidence="1 4" key="1">
    <citation type="submission" date="2018-04" db="EMBL/GenBank/DDBJ databases">
        <title>Whole genome sequence comparison of clinical and drinking water Legionella pneumophila isolates associated with the Flint Water Crisis.</title>
        <authorList>
            <person name="Garner E."/>
            <person name="Brown C."/>
            <person name="Schwake O."/>
            <person name="Coil D."/>
            <person name="Jospin G."/>
            <person name="Eisen J."/>
            <person name="Edwards M."/>
            <person name="Pruden A."/>
        </authorList>
    </citation>
    <scope>NUCLEOTIDE SEQUENCE [LARGE SCALE GENOMIC DNA]</scope>
    <source>
        <strain evidence="1 4">Genessee03</strain>
    </source>
</reference>
<name>A0A3A5LKX2_9GAMM</name>
<comment type="caution">
    <text evidence="2">The sequence shown here is derived from an EMBL/GenBank/DDBJ whole genome shotgun (WGS) entry which is preliminary data.</text>
</comment>
<dbReference type="Proteomes" id="UP000270757">
    <property type="component" value="Unassembled WGS sequence"/>
</dbReference>
<organism evidence="2 5">
    <name type="scientific">Legionella taurinensis</name>
    <dbReference type="NCBI Taxonomy" id="70611"/>
    <lineage>
        <taxon>Bacteria</taxon>
        <taxon>Pseudomonadati</taxon>
        <taxon>Pseudomonadota</taxon>
        <taxon>Gammaproteobacteria</taxon>
        <taxon>Legionellales</taxon>
        <taxon>Legionellaceae</taxon>
        <taxon>Legionella</taxon>
    </lineage>
</organism>
<dbReference type="Proteomes" id="UP000251035">
    <property type="component" value="Unassembled WGS sequence"/>
</dbReference>
<dbReference type="EMBL" id="QFGG01000006">
    <property type="protein sequence ID" value="TID42642.1"/>
    <property type="molecule type" value="Genomic_DNA"/>
</dbReference>
<dbReference type="RefSeq" id="WP_108293011.1">
    <property type="nucleotide sequence ID" value="NZ_CAAAIR010000001.1"/>
</dbReference>
<dbReference type="EMBL" id="QZWB01000001">
    <property type="protein sequence ID" value="RJT49126.1"/>
    <property type="molecule type" value="Genomic_DNA"/>
</dbReference>
<evidence type="ECO:0000313" key="5">
    <source>
        <dbReference type="Proteomes" id="UP000270757"/>
    </source>
</evidence>
<dbReference type="Proteomes" id="UP000306421">
    <property type="component" value="Unassembled WGS sequence"/>
</dbReference>
<evidence type="ECO:0000313" key="3">
    <source>
        <dbReference type="EMBL" id="TID42642.1"/>
    </source>
</evidence>
<dbReference type="OrthoDB" id="5653719at2"/>
<dbReference type="GeneID" id="48948177"/>
<protein>
    <submittedName>
        <fullName evidence="2">Uncharacterized protein</fullName>
    </submittedName>
</protein>
<reference evidence="3 6" key="2">
    <citation type="submission" date="2018-04" db="EMBL/GenBank/DDBJ databases">
        <title>Whole genome sequence comparison of clinical and drinking water Legionella pneumophila isolates.</title>
        <authorList>
            <person name="Garner E."/>
        </authorList>
    </citation>
    <scope>NUCLEOTIDE SEQUENCE [LARGE SCALE GENOMIC DNA]</scope>
    <source>
        <strain evidence="3 6">WH02</strain>
    </source>
</reference>
<dbReference type="AlphaFoldDB" id="A0A3A5LKX2"/>
<keyword evidence="4" id="KW-1185">Reference proteome</keyword>
<evidence type="ECO:0000313" key="2">
    <source>
        <dbReference type="EMBL" id="RJT49126.1"/>
    </source>
</evidence>
<evidence type="ECO:0000313" key="4">
    <source>
        <dbReference type="Proteomes" id="UP000251035"/>
    </source>
</evidence>
<evidence type="ECO:0000313" key="1">
    <source>
        <dbReference type="EMBL" id="PUT47910.1"/>
    </source>
</evidence>
<sequence>MENGIITKKRLTLETFMKNVDVTREQAIDQSILIRKAIAHSEKQKKEYPGKKEAIENQLKKYDELLKQLLTVIDEINAHSPDYQHSMILLEEAERGNPQAPTVR</sequence>
<gene>
    <name evidence="2" type="ORF">D6J04_00245</name>
    <name evidence="1" type="ORF">DB745_06660</name>
    <name evidence="3" type="ORF">DIZ81_08255</name>
</gene>
<proteinExistence type="predicted"/>
<reference evidence="2 5" key="3">
    <citation type="submission" date="2018-09" db="EMBL/GenBank/DDBJ databases">
        <title>Draft genome sequences of Legionella taurinensis isolated from water samples.</title>
        <authorList>
            <person name="Chakeri A."/>
            <person name="Allerberger F."/>
            <person name="Kundi M."/>
            <person name="Ruppitsch W."/>
            <person name="Schmid D."/>
        </authorList>
    </citation>
    <scope>NUCLEOTIDE SEQUENCE [LARGE SCALE GENOMIC DNA]</scope>
    <source>
        <strain evidence="2 5">4570-18-6</strain>
    </source>
</reference>